<feature type="region of interest" description="Disordered" evidence="1">
    <location>
        <begin position="214"/>
        <end position="305"/>
    </location>
</feature>
<feature type="region of interest" description="Disordered" evidence="1">
    <location>
        <begin position="1"/>
        <end position="67"/>
    </location>
</feature>
<dbReference type="Proteomes" id="UP001218218">
    <property type="component" value="Unassembled WGS sequence"/>
</dbReference>
<keyword evidence="3" id="KW-1185">Reference proteome</keyword>
<protein>
    <submittedName>
        <fullName evidence="2">Uncharacterized protein</fullName>
    </submittedName>
</protein>
<sequence length="549" mass="59543">MASIFPSLSSNNPFRAPSNPWTSGNQQATTALPPLVFTPARPTDPYNAQPHQPRPYVPGGHRVPGRGFIDESNSFDSIFTEQGDPSAYRPPRPADQYESVSGYIADHGPVFKALTLNPAPTADGIHTVLLLHALSPFPSFVDSLLAVPDLDPSYISTRLAAKQQMPKSSGPSAYAATGASFAKKKERDHCNNPSCKSPTGHTYPYCISPGGGMAGQTVDDARAKKRADDGRAGGREKKKADNVKSSDDPPLTTSVPPSNAVLVPPPPIPTAPVEPTLRRSERTRRPPARMIASARPVDGDDDGEQGILDAWSETVAATPEDDDGEETAMLAELNAYLCENPIDVEYPDDPNNYAEAMASPDADKWIDGTHEELTALRDKGVYKLVPPSAVPPNKTILDLRAVYTRKRDMEGNVVRNKVSDVTRMPLICYHYLVPLRGVEKGAAHELKPSPFTCSIRVRFSVWIPILPSTSQTLCLAYTHLIPQAYLGPPSDPGREPNKITVAFVPDRHQSPVQHNHMKVLRRWADSDSVIALQAFSEDGAMGLSKADMG</sequence>
<feature type="compositionally biased region" description="Pro residues" evidence="1">
    <location>
        <begin position="263"/>
        <end position="272"/>
    </location>
</feature>
<evidence type="ECO:0000313" key="3">
    <source>
        <dbReference type="Proteomes" id="UP001218218"/>
    </source>
</evidence>
<dbReference type="AlphaFoldDB" id="A0AAD6ZF37"/>
<proteinExistence type="predicted"/>
<reference evidence="2" key="1">
    <citation type="submission" date="2023-03" db="EMBL/GenBank/DDBJ databases">
        <title>Massive genome expansion in bonnet fungi (Mycena s.s.) driven by repeated elements and novel gene families across ecological guilds.</title>
        <authorList>
            <consortium name="Lawrence Berkeley National Laboratory"/>
            <person name="Harder C.B."/>
            <person name="Miyauchi S."/>
            <person name="Viragh M."/>
            <person name="Kuo A."/>
            <person name="Thoen E."/>
            <person name="Andreopoulos B."/>
            <person name="Lu D."/>
            <person name="Skrede I."/>
            <person name="Drula E."/>
            <person name="Henrissat B."/>
            <person name="Morin E."/>
            <person name="Kohler A."/>
            <person name="Barry K."/>
            <person name="LaButti K."/>
            <person name="Morin E."/>
            <person name="Salamov A."/>
            <person name="Lipzen A."/>
            <person name="Mereny Z."/>
            <person name="Hegedus B."/>
            <person name="Baldrian P."/>
            <person name="Stursova M."/>
            <person name="Weitz H."/>
            <person name="Taylor A."/>
            <person name="Grigoriev I.V."/>
            <person name="Nagy L.G."/>
            <person name="Martin F."/>
            <person name="Kauserud H."/>
        </authorList>
    </citation>
    <scope>NUCLEOTIDE SEQUENCE</scope>
    <source>
        <strain evidence="2">CBHHK002</strain>
    </source>
</reference>
<gene>
    <name evidence="2" type="ORF">DFH08DRAFT_819008</name>
</gene>
<evidence type="ECO:0000256" key="1">
    <source>
        <dbReference type="SAM" id="MobiDB-lite"/>
    </source>
</evidence>
<feature type="compositionally biased region" description="Polar residues" evidence="1">
    <location>
        <begin position="1"/>
        <end position="30"/>
    </location>
</feature>
<name>A0AAD6ZF37_9AGAR</name>
<feature type="compositionally biased region" description="Polar residues" evidence="1">
    <location>
        <begin position="191"/>
        <end position="200"/>
    </location>
</feature>
<feature type="compositionally biased region" description="Basic and acidic residues" evidence="1">
    <location>
        <begin position="219"/>
        <end position="247"/>
    </location>
</feature>
<feature type="region of interest" description="Disordered" evidence="1">
    <location>
        <begin position="162"/>
        <end position="201"/>
    </location>
</feature>
<comment type="caution">
    <text evidence="2">The sequence shown here is derived from an EMBL/GenBank/DDBJ whole genome shotgun (WGS) entry which is preliminary data.</text>
</comment>
<accession>A0AAD6ZF37</accession>
<dbReference type="EMBL" id="JARIHO010000053">
    <property type="protein sequence ID" value="KAJ7320748.1"/>
    <property type="molecule type" value="Genomic_DNA"/>
</dbReference>
<evidence type="ECO:0000313" key="2">
    <source>
        <dbReference type="EMBL" id="KAJ7320748.1"/>
    </source>
</evidence>
<organism evidence="2 3">
    <name type="scientific">Mycena albidolilacea</name>
    <dbReference type="NCBI Taxonomy" id="1033008"/>
    <lineage>
        <taxon>Eukaryota</taxon>
        <taxon>Fungi</taxon>
        <taxon>Dikarya</taxon>
        <taxon>Basidiomycota</taxon>
        <taxon>Agaricomycotina</taxon>
        <taxon>Agaricomycetes</taxon>
        <taxon>Agaricomycetidae</taxon>
        <taxon>Agaricales</taxon>
        <taxon>Marasmiineae</taxon>
        <taxon>Mycenaceae</taxon>
        <taxon>Mycena</taxon>
    </lineage>
</organism>